<sequence length="1111" mass="126829">MEGSLQNSPKLGCPVDNFDAKYISGLSTILVATIQEAKDRISQIEYIFCSQIYPNFQSKSKSLQKIYSEAKKAAEDVWKEKENVLLLKIEQLQLEKQQVLEENRSLMFEKEKPAKVQDGKTSQLLAILESQQLKINELELELMQKSKDVDEGMELQNKLLHLVQSKASVLADKDKQRKEHEEKTTKLVAELNCWKKKVDEVQQELREKNEEIARKNELLENLVQKTEMLISDISNSRQLLTNQIHDKKLLTSKLEGFEENVGRLQEELRKKTDEVVEGRKLHEQLLQKVDLNSFEMLKSEPQLEECEKEKKMLLGKVEVLEENIIKLQMDLRERSDEATGGRDMNKTLLQQIELKASELMSEKKKRRDVLDAYKRLKSQYNFLCMKFGLTTENMLPQNKLDDESNLLSHQQQPITSPDLEDKNPSNSTVDCDTKKVKQEISFSEDLDDEKGVKSDQNTCYHSPTSKFFVAPKCPSIGKSAPAAGSKRPASSWRDTRSRQSPGGADPHDDFLDTPLENIRGNLNKVTKKEVLLVTAPKDVTVDSSDDETQDMNVDPGPQKQQMPGPMAGKRGFKYVEPVRKKAERQNLKGIECKQCKKFYDAVLPDNGGQDSDGKKQNFRCEHHEGVSRHRSYDVVHNLSSSFSGYDCLSSYTSKQDCAFLLRPITLQFQAIDKGELLLFSHRYGGEPSKLSKTRLCPVDNFDAKYISGHSTILIEKWQTLEENRSLMLEKVEPAKKSKEVDEGMALQNKLLHLVQSKASVLRDKYKQQKEHGEKTTKLVAELNCWKKKVDELQQELREKNEEIARKNELSENLVQKTEMLISDISNSGQLLTNQMHDKKLLTAKLGGFKENVGRLQEELRKKKEEVLEGRKLHELLLQKVDLNSFEMLKLHLGKVEVLDKNIIKLQMDLRERRDEAAGGGNMNKTILQQIELKASELMSEKKKTRDVLMLRKDLEDKKSMSQNQIRTHASTLLLPSSLLHQSVSQVGSMLQQLVQSGLHPLGEIPGGADPYGDFLDTPLENIRGNLNKATKEEVRDLPVAAPKYKNVDSSNNETRDMNVDPGPQKQQIPGPEAGKRGFKYVEPVRKKAERQNLKGIECKQCKKFYDTCSSQ</sequence>
<accession>A0A5C7HFP9</accession>
<gene>
    <name evidence="3" type="ORF">EZV62_017110</name>
</gene>
<dbReference type="AlphaFoldDB" id="A0A5C7HFP9"/>
<dbReference type="PANTHER" id="PTHR15107:SF0">
    <property type="entry name" value="DNA ENDONUCLEASE ACTIVATOR CTP1 C-TERMINAL DOMAIN-CONTAINING PROTEIN"/>
    <property type="match status" value="1"/>
</dbReference>
<feature type="coiled-coil region" evidence="1">
    <location>
        <begin position="82"/>
        <end position="148"/>
    </location>
</feature>
<feature type="compositionally biased region" description="Polar residues" evidence="2">
    <location>
        <begin position="405"/>
        <end position="415"/>
    </location>
</feature>
<keyword evidence="4" id="KW-1185">Reference proteome</keyword>
<feature type="coiled-coil region" evidence="1">
    <location>
        <begin position="303"/>
        <end position="337"/>
    </location>
</feature>
<comment type="caution">
    <text evidence="3">The sequence shown here is derived from an EMBL/GenBank/DDBJ whole genome shotgun (WGS) entry which is preliminary data.</text>
</comment>
<protein>
    <recommendedName>
        <fullName evidence="5">DNA endonuclease activator Ctp1 C-terminal domain-containing protein</fullName>
    </recommendedName>
</protein>
<evidence type="ECO:0000313" key="3">
    <source>
        <dbReference type="EMBL" id="TXG55797.1"/>
    </source>
</evidence>
<dbReference type="PANTHER" id="PTHR15107">
    <property type="entry name" value="RETINOBLASTOMA BINDING PROTEIN 8"/>
    <property type="match status" value="1"/>
</dbReference>
<evidence type="ECO:0000313" key="4">
    <source>
        <dbReference type="Proteomes" id="UP000323000"/>
    </source>
</evidence>
<feature type="compositionally biased region" description="Low complexity" evidence="2">
    <location>
        <begin position="555"/>
        <end position="566"/>
    </location>
</feature>
<feature type="coiled-coil region" evidence="1">
    <location>
        <begin position="775"/>
        <end position="816"/>
    </location>
</feature>
<dbReference type="InterPro" id="IPR033316">
    <property type="entry name" value="RBBP8-like"/>
</dbReference>
<feature type="region of interest" description="Disordered" evidence="2">
    <location>
        <begin position="478"/>
        <end position="512"/>
    </location>
</feature>
<evidence type="ECO:0000256" key="1">
    <source>
        <dbReference type="SAM" id="Coils"/>
    </source>
</evidence>
<name>A0A5C7HFP9_9ROSI</name>
<dbReference type="GO" id="GO:0003684">
    <property type="term" value="F:damaged DNA binding"/>
    <property type="evidence" value="ECO:0007669"/>
    <property type="project" value="TreeGrafter"/>
</dbReference>
<feature type="region of interest" description="Disordered" evidence="2">
    <location>
        <begin position="405"/>
        <end position="434"/>
    </location>
</feature>
<feature type="region of interest" description="Disordered" evidence="2">
    <location>
        <begin position="541"/>
        <end position="570"/>
    </location>
</feature>
<reference evidence="4" key="1">
    <citation type="journal article" date="2019" name="Gigascience">
        <title>De novo genome assembly of the endangered Acer yangbiense, a plant species with extremely small populations endemic to Yunnan Province, China.</title>
        <authorList>
            <person name="Yang J."/>
            <person name="Wariss H.M."/>
            <person name="Tao L."/>
            <person name="Zhang R."/>
            <person name="Yun Q."/>
            <person name="Hollingsworth P."/>
            <person name="Dao Z."/>
            <person name="Luo G."/>
            <person name="Guo H."/>
            <person name="Ma Y."/>
            <person name="Sun W."/>
        </authorList>
    </citation>
    <scope>NUCLEOTIDE SEQUENCE [LARGE SCALE GENOMIC DNA]</scope>
    <source>
        <strain evidence="4">cv. Malutang</strain>
    </source>
</reference>
<dbReference type="GO" id="GO:0010792">
    <property type="term" value="P:DNA double-strand break processing involved in repair via single-strand annealing"/>
    <property type="evidence" value="ECO:0007669"/>
    <property type="project" value="TreeGrafter"/>
</dbReference>
<feature type="coiled-coil region" evidence="1">
    <location>
        <begin position="191"/>
        <end position="274"/>
    </location>
</feature>
<evidence type="ECO:0008006" key="5">
    <source>
        <dbReference type="Google" id="ProtNLM"/>
    </source>
</evidence>
<feature type="region of interest" description="Disordered" evidence="2">
    <location>
        <begin position="1043"/>
        <end position="1078"/>
    </location>
</feature>
<organism evidence="3 4">
    <name type="scientific">Acer yangbiense</name>
    <dbReference type="NCBI Taxonomy" id="1000413"/>
    <lineage>
        <taxon>Eukaryota</taxon>
        <taxon>Viridiplantae</taxon>
        <taxon>Streptophyta</taxon>
        <taxon>Embryophyta</taxon>
        <taxon>Tracheophyta</taxon>
        <taxon>Spermatophyta</taxon>
        <taxon>Magnoliopsida</taxon>
        <taxon>eudicotyledons</taxon>
        <taxon>Gunneridae</taxon>
        <taxon>Pentapetalae</taxon>
        <taxon>rosids</taxon>
        <taxon>malvids</taxon>
        <taxon>Sapindales</taxon>
        <taxon>Sapindaceae</taxon>
        <taxon>Hippocastanoideae</taxon>
        <taxon>Acereae</taxon>
        <taxon>Acer</taxon>
    </lineage>
</organism>
<dbReference type="OrthoDB" id="5801062at2759"/>
<keyword evidence="1" id="KW-0175">Coiled coil</keyword>
<evidence type="ECO:0000256" key="2">
    <source>
        <dbReference type="SAM" id="MobiDB-lite"/>
    </source>
</evidence>
<dbReference type="Proteomes" id="UP000323000">
    <property type="component" value="Chromosome 8"/>
</dbReference>
<dbReference type="EMBL" id="VAHF01000008">
    <property type="protein sequence ID" value="TXG55797.1"/>
    <property type="molecule type" value="Genomic_DNA"/>
</dbReference>
<proteinExistence type="predicted"/>